<comment type="caution">
    <text evidence="4">The sequence shown here is derived from an EMBL/GenBank/DDBJ whole genome shotgun (WGS) entry which is preliminary data.</text>
</comment>
<dbReference type="SMART" id="SM00298">
    <property type="entry name" value="CHROMO"/>
    <property type="match status" value="1"/>
</dbReference>
<dbReference type="InterPro" id="IPR016197">
    <property type="entry name" value="Chromo-like_dom_sf"/>
</dbReference>
<reference evidence="4" key="2">
    <citation type="submission" date="2023-05" db="EMBL/GenBank/DDBJ databases">
        <authorList>
            <consortium name="Lawrence Berkeley National Laboratory"/>
            <person name="Steindorff A."/>
            <person name="Hensen N."/>
            <person name="Bonometti L."/>
            <person name="Westerberg I."/>
            <person name="Brannstrom I.O."/>
            <person name="Guillou S."/>
            <person name="Cros-Aarteil S."/>
            <person name="Calhoun S."/>
            <person name="Haridas S."/>
            <person name="Kuo A."/>
            <person name="Mondo S."/>
            <person name="Pangilinan J."/>
            <person name="Riley R."/>
            <person name="Labutti K."/>
            <person name="Andreopoulos B."/>
            <person name="Lipzen A."/>
            <person name="Chen C."/>
            <person name="Yanf M."/>
            <person name="Daum C."/>
            <person name="Ng V."/>
            <person name="Clum A."/>
            <person name="Ohm R."/>
            <person name="Martin F."/>
            <person name="Silar P."/>
            <person name="Natvig D."/>
            <person name="Lalanne C."/>
            <person name="Gautier V."/>
            <person name="Ament-Velasquez S.L."/>
            <person name="Kruys A."/>
            <person name="Hutchinson M.I."/>
            <person name="Powell A.J."/>
            <person name="Barry K."/>
            <person name="Miller A.N."/>
            <person name="Grigoriev I.V."/>
            <person name="Debuchy R."/>
            <person name="Gladieux P."/>
            <person name="Thoren M.H."/>
            <person name="Johannesson H."/>
        </authorList>
    </citation>
    <scope>NUCLEOTIDE SEQUENCE</scope>
    <source>
        <strain evidence="4">CBS 315.58</strain>
    </source>
</reference>
<proteinExistence type="predicted"/>
<keyword evidence="5" id="KW-1185">Reference proteome</keyword>
<dbReference type="PROSITE" id="PS50013">
    <property type="entry name" value="CHROMO_2"/>
    <property type="match status" value="1"/>
</dbReference>
<evidence type="ECO:0000259" key="3">
    <source>
        <dbReference type="PROSITE" id="PS50013"/>
    </source>
</evidence>
<organism evidence="4 5">
    <name type="scientific">Triangularia verruculosa</name>
    <dbReference type="NCBI Taxonomy" id="2587418"/>
    <lineage>
        <taxon>Eukaryota</taxon>
        <taxon>Fungi</taxon>
        <taxon>Dikarya</taxon>
        <taxon>Ascomycota</taxon>
        <taxon>Pezizomycotina</taxon>
        <taxon>Sordariomycetes</taxon>
        <taxon>Sordariomycetidae</taxon>
        <taxon>Sordariales</taxon>
        <taxon>Podosporaceae</taxon>
        <taxon>Triangularia</taxon>
    </lineage>
</organism>
<dbReference type="Proteomes" id="UP001303160">
    <property type="component" value="Unassembled WGS sequence"/>
</dbReference>
<evidence type="ECO:0000313" key="5">
    <source>
        <dbReference type="Proteomes" id="UP001303160"/>
    </source>
</evidence>
<evidence type="ECO:0000256" key="1">
    <source>
        <dbReference type="ARBA" id="ARBA00011353"/>
    </source>
</evidence>
<dbReference type="EMBL" id="MU864193">
    <property type="protein sequence ID" value="KAK4193977.1"/>
    <property type="molecule type" value="Genomic_DNA"/>
</dbReference>
<evidence type="ECO:0000256" key="2">
    <source>
        <dbReference type="SAM" id="MobiDB-lite"/>
    </source>
</evidence>
<feature type="domain" description="Chromo" evidence="3">
    <location>
        <begin position="131"/>
        <end position="187"/>
    </location>
</feature>
<name>A0AAN6X9W0_9PEZI</name>
<dbReference type="SUPFAM" id="SSF54160">
    <property type="entry name" value="Chromo domain-like"/>
    <property type="match status" value="1"/>
</dbReference>
<reference evidence="4" key="1">
    <citation type="journal article" date="2023" name="Mol. Phylogenet. Evol.">
        <title>Genome-scale phylogeny and comparative genomics of the fungal order Sordariales.</title>
        <authorList>
            <person name="Hensen N."/>
            <person name="Bonometti L."/>
            <person name="Westerberg I."/>
            <person name="Brannstrom I.O."/>
            <person name="Guillou S."/>
            <person name="Cros-Aarteil S."/>
            <person name="Calhoun S."/>
            <person name="Haridas S."/>
            <person name="Kuo A."/>
            <person name="Mondo S."/>
            <person name="Pangilinan J."/>
            <person name="Riley R."/>
            <person name="LaButti K."/>
            <person name="Andreopoulos B."/>
            <person name="Lipzen A."/>
            <person name="Chen C."/>
            <person name="Yan M."/>
            <person name="Daum C."/>
            <person name="Ng V."/>
            <person name="Clum A."/>
            <person name="Steindorff A."/>
            <person name="Ohm R.A."/>
            <person name="Martin F."/>
            <person name="Silar P."/>
            <person name="Natvig D.O."/>
            <person name="Lalanne C."/>
            <person name="Gautier V."/>
            <person name="Ament-Velasquez S.L."/>
            <person name="Kruys A."/>
            <person name="Hutchinson M.I."/>
            <person name="Powell A.J."/>
            <person name="Barry K."/>
            <person name="Miller A.N."/>
            <person name="Grigoriev I.V."/>
            <person name="Debuchy R."/>
            <person name="Gladieux P."/>
            <person name="Hiltunen Thoren M."/>
            <person name="Johannesson H."/>
        </authorList>
    </citation>
    <scope>NUCLEOTIDE SEQUENCE</scope>
    <source>
        <strain evidence="4">CBS 315.58</strain>
    </source>
</reference>
<evidence type="ECO:0000313" key="4">
    <source>
        <dbReference type="EMBL" id="KAK4193977.1"/>
    </source>
</evidence>
<dbReference type="GO" id="GO:0006338">
    <property type="term" value="P:chromatin remodeling"/>
    <property type="evidence" value="ECO:0007669"/>
    <property type="project" value="UniProtKB-ARBA"/>
</dbReference>
<dbReference type="InterPro" id="IPR000953">
    <property type="entry name" value="Chromo/chromo_shadow_dom"/>
</dbReference>
<comment type="subunit">
    <text evidence="1">Component of the NuA4 histone acetyltransferase complex.</text>
</comment>
<feature type="region of interest" description="Disordered" evidence="2">
    <location>
        <begin position="50"/>
        <end position="74"/>
    </location>
</feature>
<gene>
    <name evidence="4" type="ORF">QBC40DRAFT_353595</name>
</gene>
<protein>
    <recommendedName>
        <fullName evidence="3">Chromo domain-containing protein</fullName>
    </recommendedName>
</protein>
<dbReference type="Gene3D" id="2.40.50.40">
    <property type="match status" value="1"/>
</dbReference>
<dbReference type="CDD" id="cd00024">
    <property type="entry name" value="CD_CSD"/>
    <property type="match status" value="1"/>
</dbReference>
<accession>A0AAN6X9W0</accession>
<sequence length="208" mass="23457">MSAGRSDERPLIGSMRPTMGLAASAKAAWAAPKLIPGTVRVAAGRRKYGMNEDEALRPPQQKLGDHPGGRGASVTLPIRHRHESPLWKGTPRRIEPPIAEHFLGRSAAAIEVRYHIKLKNTNSSQSGAPEWEVDRIYRYRKLPGGGVELFVRWEGGEEIWEPYENMAETKELDEYERSEPVRSRMLYYNQYSAEASHPNTVTLRSTFC</sequence>
<dbReference type="AlphaFoldDB" id="A0AAN6X9W0"/>